<evidence type="ECO:0000259" key="5">
    <source>
        <dbReference type="PROSITE" id="PS50026"/>
    </source>
</evidence>
<reference evidence="7" key="1">
    <citation type="submission" date="2022-01" db="EMBL/GenBank/DDBJ databases">
        <authorList>
            <person name="King R."/>
        </authorList>
    </citation>
    <scope>NUCLEOTIDE SEQUENCE</scope>
</reference>
<feature type="domain" description="EGF-like" evidence="5">
    <location>
        <begin position="640"/>
        <end position="677"/>
    </location>
</feature>
<dbReference type="InterPro" id="IPR001507">
    <property type="entry name" value="ZP_dom"/>
</dbReference>
<feature type="disulfide bond" evidence="2">
    <location>
        <begin position="643"/>
        <end position="653"/>
    </location>
</feature>
<dbReference type="GO" id="GO:0005509">
    <property type="term" value="F:calcium ion binding"/>
    <property type="evidence" value="ECO:0007669"/>
    <property type="project" value="InterPro"/>
</dbReference>
<dbReference type="InterPro" id="IPR000742">
    <property type="entry name" value="EGF"/>
</dbReference>
<evidence type="ECO:0000256" key="3">
    <source>
        <dbReference type="SAM" id="MobiDB-lite"/>
    </source>
</evidence>
<feature type="disulfide bond" evidence="2">
    <location>
        <begin position="3176"/>
        <end position="3186"/>
    </location>
</feature>
<feature type="domain" description="EGF-like" evidence="5">
    <location>
        <begin position="53"/>
        <end position="91"/>
    </location>
</feature>
<feature type="domain" description="EGF-like" evidence="5">
    <location>
        <begin position="795"/>
        <end position="833"/>
    </location>
</feature>
<dbReference type="PANTHER" id="PTHR22963">
    <property type="entry name" value="ENDOGLIN-RELATED"/>
    <property type="match status" value="1"/>
</dbReference>
<keyword evidence="8" id="KW-1185">Reference proteome</keyword>
<feature type="disulfide bond" evidence="2">
    <location>
        <begin position="535"/>
        <end position="545"/>
    </location>
</feature>
<feature type="domain" description="EGF-like" evidence="5">
    <location>
        <begin position="4206"/>
        <end position="4245"/>
    </location>
</feature>
<feature type="domain" description="EGF-like" evidence="5">
    <location>
        <begin position="1484"/>
        <end position="1521"/>
    </location>
</feature>
<sequence>MRNKCQDPCPGTCGQNAICQVVNHLPSCTCIPGYNGDPFRYCSVIVEILKEEIKNPCQPSPCGPNSQCKEVNKQAVCSCLPSYIGSPPSCRPECTISSECPLTKACINQKCGDPCPGSCGLNTKCEVRNHSPICICTLGYTGDPFTRCYPTPPPPPAPIITEPIEPCYPSPCGPNSECRSVSQQAVCICLPNYFGQPPNCRPECTVNSDCSSNLACINQKCVDPCPGSCGLGAICTVRTHTPICECPEKYTGDAFTECVPQKIMPVEVDKCNPSPCGRNALCNDGVCTCLPEYHGDPYHYDGCRPECILNSDCPRDKTCIRNKCKDPCPGTCGQNAECAVINHIPTCSCIQGYTGNAFVLCNRIPDEIPKNPCNPTPCGPNSQCREINRQAVCSCVPGFLGTPPACRPECVTSTECSLTQACVNQKCIDPCPGTCGINALCQVVNHNPICRCENRFSGDPFTRCLPIQETVVPTNPCQPTPCGPNSQCKPVGDSPSCSCLPEFIGSPPNCRPECVSNTECSNQLACINQKCKDPCPGTCGLNAECRVVSHTPNCVCLPGYTGDSFSVCSLIVQTLTPVERPTPCLPSPCGANAECIERNGVGACKCLPDYIGDPYGGCRPECSLNSDCPSNKACINNKCKDPCPGACGNNAVCQIVNHLASCSCLTGYSGDPWKYCRIVEEIVVEHVNPCQPSPCGPNSQCREINEQAVCSCLPNYIGSPPGCRPECTVSTECPHDKACINQKCGDPCPGTCGLNANCQVIKHSPICSCQSGHTGDPFTRCYHLPPPPKPDVIIPSNPCVPSPCGPNSQCRDIGGVPSCSCLSEFIGSPPGCRPECTINSECSSNLACINQKCRDPCPGSCGHQAVCNVINHVPTCTCNEGFTGDPFTYCQPKPPVLVIEEDPCNPSPCGPNANCNEGICTCIPEYHGDPYVNCRPECVLNNDCSRDKACIRNKCVDPCPGACGQNAECATINHIPSCTCLQGFEGNAFVLCTPISVKTPKNPCNPSPCGPNSQCREINEQAVCSCVPSFIGSPPNCRPECISSSECALNRACVNQKCIDPCPGTCGINALCQVVNHNPICTCQPGQSGDPFTRCQPIREETIAPVQPCNPSPCGPNSQCREVGDAPSCSCLPEFIGTPPNCRPECVSNSECANHLACINQKCKDPCPGTCGLNAECRVVSHTPNCVCLANYVGNPFIQCQPKIEVIPVEIPTPCIPSPCGINAECRELNGAGSCTCVADYIGNPYEGCRPECTLNSDCPSNKACINSKCKDPCPGTCGLNAECQVINHLPACICISGFTGDAFRYCSVVQTIVEEKPNPCHPSPCGLNSQCREVNGQAVCSCLPEYTGSPPNCRPECTVSSECAHNKACLNRKCVDPCPGTCGLNAKCDVINHSPICSCQSGHTGDPFTRCYHIPPPLPDIQPVINPCEPSPCGLNSQCRDVGGAPSCSCLENYRGVPPNCQPECTIHSDCSSNLACMQLRCRDPCAGACGAGAACNVISHIPVCLCPEGYTGDPFTYCIVKPPEIVPVVQDACNPSPCGPNANCNNGVCTCISEYHGDPYRECRPECVLNTDCNKNLACINNKCKDPCPGTCGQNALCSVYNHIPTCTCNEGFQGNAFVLCSPIPAELPKHPCNPSPCGANSQCREINGQAVCSCVPGFIGSPPTCRPECVSSSECALNQACVNQKCIDPCPGTCGLSALCQVVNHNPICSCPPRYSGDPFARCLPIVEDLTPEQIQNPCIPSPCGPNAQCKEINNSPSCSCLPEFIGTPPNCRPECVSNSECPNNLACINQKCKDPCPGICGENAECRVVSHTPNCVCIQGYVGNPFVRCDTPQTTKVEIVHPCFPSPCGANAVCKELNNAGSCTCLPDYIGNPYEGCRPECVLNSDCPYNKACVRNKCEDPCPGTCGQNAQCQVINHLPSCNCLQGYTGDPFVFCSTIREIEPVETNPCQPSPCGPNSQCREVNKQAVCSCLTNYIGSPPGCRPECTVSSECPLQKACVNQKCIDPCPGTCGLNANCHIINHSPICSCQSGHTGDPFSRCYPIPPPLVEPIETPNPCVPSPCGPHSICQDMNGIPSCSCIVNYIGSPPNCRPECTINSECSSNLACIREKCRDPCPGSCGISAQCSVINHIPICTCIDGYIGDPFRNCYPKPIITEVEKNPCNPNPCGPNAECNNGICTCLTEYQGNPYQGCRPECVLNNDCPRDKACIRNKCKDPCPGTCGLNAECIVVNHIPSCSCINGYIGNAFVSCSPIPAEVPKNPCSPSPCGPNSQCREINSQAVCSCVPGYIGSPPTCRPECVSSTECSLNEACVNQKCIDPCPGTCGINTNCQVVNHNPICSCLLRYSGDPFTRCLPIREEPISEPKNPCSPSPCGPNAQCKEINGSPSCSCLPQFIGSPPSCRPECVSNTECASNLACINQKCKDPCPGICGLNAECRVISHTPNCVCLLGYSGNPFVQCAIFKPEPSEQINPCFPSPCGTNAICKERNGAGSCVCLPEFIGNPYEGCRPECSINSDCPSNKACINSKCKDPCPGTCGLNANCQVINHLPSCTCIGGFTGDPFRYCSVIVIKEPPPPQNPCQPSPCGPNSQCREVNNQAVCSCLPEYIGSPPSCRPECTVSSECPQNRACVNQKCVDPCPGTCGLSALCNVVNHNPICICQQGHTGDPFTRCYPIPAPSKETSRPANPCIPSPCGLNSQCRDINGQAICSCLTNYFGNPPNCKPECVVNSECQSNQACINQRCKDPCPGSCGISAICEVRNHNAVCMCPPGYTGDAFTSCAPVSLPKPEPKDPCYPNPCGPNAQCNNGICTCYPEYHGDPYVECRPECLVNQDCPRDKSCVNRKCVDPCPGTCGQNAECTIFNHYPSCTCLQGFSGDPFVICSKIEKPPPSNPCYPSPCGPNSQCRDIYGQAVCSCLQGYFGAPPTCRPECVSSSECPLNRACVNQKCVDPCPGTCGINALCQVVSHNAICTCPERYSGDPFIRCQLVIVSERPSPTKVVPENPCVPSPCGLYAQCEPTALGTAKCICLPTYIGNPPNCRPECQTNSECAKNLACINQKCKDPCPGSCGLNARCLVANHVPNCICQEGFRGDPFTICHQPPPTPTPKPSPEDPCRPSPCGANAICHVESNYGVCECLPEYRGNPYEGCRPECLSNGDCPMNRACIRSKCVDPCPGTCGIGAECFTTNHVPVCTCPDRYTGDAFRLCTPVTVEPPRDPCNPSPCGINTICRKSGENAICECLPGFFGTPTAGGCRPECTISADCDRNRACVNNKCIDPCPGVCGYAAICNVINHSPVCSCPPPLIGDPFLLCREPPEEKTRDPCNPSPCNINGQCQVENGVATCIYPECIINQDCPRDKACYSQKCRDPCRGACGINALCQVVNHQAVCSCPSGYVGSAEVQCLIPDEPKPKVECTQDSECTNDKACINSRCLNPCTPGLCGQNADCRPQLHRAVCTCRDGYTGNAQQTCFEIGCRSDSECAPTHSCVNKECVDPCLFTSCGLNAQCRADYNHKARCYCPNNFRGDPFVRCERPECTRDEECPYNLGCRNERCYDPCNCGLGAICSVTNHRPQCSCPPGYTGNPLSSCKIESIEEKPECKMDADCPKKLACFNGICKNPCYETHPCGKNTECIVVDSLPLRTMSCMCLPGYVGDADTECRLEPQQQPGCKSSSECQSTETCINRQCINPCAVGSPCAVNAECAPVDRKASCKCPPGLIGDPFIKCYPQPQTRPECKADSECSNDKSCINQRCQNPCELANPCGSNAECKTSFHRPTCSCPRGWLGNPQINCYKPECTSNQDCPYDKACINEYCQNPCNSLSCGRGAECIVQKHFPQCQCPLGTQGNPLVSCITGICHYNEDCADHEACDRLNRVCRPVCDEDTCADGATCIGQQHQPKCNCPPGTTGNPFVKCLGMLPEPEGCRTDSECPSQFACINAKCVNPCTTENVCTIDQECIIEDTLPLRTILCQCPPETMVDAAGRCVRITQIKPQCVIDSECNDKEKCISGTCIEACRIDRCGVNAICTSRNHQAICSCAPGYTGNAHYECTNVPKGVIEVIPPECYTDRECVLDKVCRNERCVNPCTYDSPCAPTAFCSVRNHQAICKCPNGYDGNPAIDCIAPLGPTVGCTSNSECPKSESCINRLCTSPCNCGPNADCKVVNHYPTCYCRQGYSGNAQIGCVKLGCQSDNECASDLQCYNGQCINPCILGNPCPRNAECYGHNHRSTCRCLTGFEGNALSRCERVECHVDNDCPNNRACLQQRCVDPCSSIANPPCAQNAVCYVQNHVAGCLCPPHLPDGNPLSYCSPRRIEGKSECDFDIDCPSKLACIKNECVNPCVSLSPCHPSAQCSVSDTTPVRTMICTCPEGWVPNENGECHPVIVPIPPGCTSDGDCSDKEACINRLCTSPCECGTNANCHIQNHRAICSCREGYEGNPNIACHAVGCRVDSECGSGRACINGNCLNPCLIKDNCGINAECFVYQNRAECRCASGYRGNPLDRCTPIGCLSNSDCPSDRQCINAQCINPCIYDNPCSPRAECSVHNHLSVCRCPPGLIGNPYVSCKPEPQPECKEDSECPSRLACLNNKCQDPCAVLEPCRRPAECQVIGTVPVRTMICICPPGYISSGSGTCNPVTAVTVVGACISDSDCPATKACYNGICKNPCTCGPNAECRIKDHKPICTCKQGYDGNPELECRRIGCRADSECSTQHTCINRQCVPVCAADGTSCGDKAVCYGYNHRAVCECPPGLKGNPRVSCNVVGCRIDSDCPSNRACINTKCELPCTVANPCDAVAECKVYNHVIECICPPGTVSDGRMGCIRREEKCRMDWDCPSQYACIGSECVNPCNATEPCGVNAECSVLDTRPVRTMVCICVHGYQGNPAVQCDPIARCPIDKGYFLTPDGRCICAPNLALNENDECIPCPIEKGLKIDERGRCVCALEKGLIIDERGNCVCPLEFGYHFDAKGNCVPDTGPECEYNDDCPDHKYCNQNTKTCEDACLLKHCGINAFCNATNHQGRCICIAGYVGNAEILCNQTTYYKTDFPRPDLTVNCLSDGVQVEITLSEIGFNGILYVKGHSKDEKCRRVVSIDTGERIEYFKVHFGECGLIHVNGEASFVLVIQKHPKLVTYKAQAYHIKCVYHTGEQNVTLGFNVSMLTTAGTIANTGPPPTCLMKIVTPTGEEINSAEIGDNLMLQVDVQPGSIYGGFARSCVAKTMEDSVENEYIVTDENGCATDPTIFGEWEYNPDTQSLLASFNAFKFPSSDNIRFQCNIRVCFGKCQPVNCRGYNAFGRRKRAIEDSDDDENGTDLALGGDLLAGQLREEITIQSNAILTLEKREERYPDSQTAANAQRAEDICVSMIGFIIALIITALLALVAVAVAVSCWLMAYRRRPKSTGPLPHPPEFPNPLFTTPEPMAEPSPDYLT</sequence>
<feature type="domain" description="EGF-like" evidence="5">
    <location>
        <begin position="1949"/>
        <end position="1987"/>
    </location>
</feature>
<feature type="domain" description="EGF-like" evidence="5">
    <location>
        <begin position="473"/>
        <end position="511"/>
    </location>
</feature>
<feature type="domain" description="EGF-like" evidence="5">
    <location>
        <begin position="3173"/>
        <end position="3210"/>
    </location>
</feature>
<feature type="domain" description="EGF-like" evidence="5">
    <location>
        <begin position="2368"/>
        <end position="2406"/>
    </location>
</feature>
<keyword evidence="1 2" id="KW-1015">Disulfide bond</keyword>
<dbReference type="SMART" id="SM00181">
    <property type="entry name" value="EGF"/>
    <property type="match status" value="88"/>
</dbReference>
<accession>A0A9P0CEL2</accession>
<dbReference type="SMART" id="SM00286">
    <property type="entry name" value="PTI"/>
    <property type="match status" value="13"/>
</dbReference>
<evidence type="ECO:0000313" key="8">
    <source>
        <dbReference type="Proteomes" id="UP001153636"/>
    </source>
</evidence>
<protein>
    <submittedName>
        <fullName evidence="7">Uncharacterized protein</fullName>
    </submittedName>
</protein>
<dbReference type="SMART" id="SM00274">
    <property type="entry name" value="FOLN"/>
    <property type="match status" value="15"/>
</dbReference>
<feature type="domain" description="EGF-like" evidence="5">
    <location>
        <begin position="1631"/>
        <end position="1669"/>
    </location>
</feature>
<feature type="domain" description="EGF-like" evidence="5">
    <location>
        <begin position="3217"/>
        <end position="3254"/>
    </location>
</feature>
<feature type="disulfide bond" evidence="2">
    <location>
        <begin position="857"/>
        <end position="867"/>
    </location>
</feature>
<feature type="domain" description="EGF-like" evidence="5">
    <location>
        <begin position="2747"/>
        <end position="2781"/>
    </location>
</feature>
<evidence type="ECO:0000313" key="7">
    <source>
        <dbReference type="EMBL" id="CAH1100709.1"/>
    </source>
</evidence>
<feature type="disulfide bond" evidence="2">
    <location>
        <begin position="225"/>
        <end position="235"/>
    </location>
</feature>
<feature type="disulfide bond" evidence="2">
    <location>
        <begin position="9"/>
        <end position="19"/>
    </location>
</feature>
<feature type="domain" description="EGF-like" evidence="5">
    <location>
        <begin position="1903"/>
        <end position="1940"/>
    </location>
</feature>
<feature type="domain" description="EGF-like" evidence="5">
    <location>
        <begin position="3113"/>
        <end position="3152"/>
    </location>
</feature>
<dbReference type="EMBL" id="OV651822">
    <property type="protein sequence ID" value="CAH1100709.1"/>
    <property type="molecule type" value="Genomic_DNA"/>
</dbReference>
<feature type="domain" description="EGF-like" evidence="5">
    <location>
        <begin position="1105"/>
        <end position="1143"/>
    </location>
</feature>
<keyword evidence="4" id="KW-0472">Membrane</keyword>
<feature type="domain" description="EGF-like" evidence="5">
    <location>
        <begin position="3755"/>
        <end position="3794"/>
    </location>
</feature>
<comment type="caution">
    <text evidence="2">Lacks conserved residue(s) required for the propagation of feature annotation.</text>
</comment>
<dbReference type="Pfam" id="PF21164">
    <property type="entry name" value="Dumpy_DPY"/>
    <property type="match status" value="35"/>
</dbReference>
<proteinExistence type="predicted"/>
<organism evidence="7 8">
    <name type="scientific">Psylliodes chrysocephalus</name>
    <dbReference type="NCBI Taxonomy" id="3402493"/>
    <lineage>
        <taxon>Eukaryota</taxon>
        <taxon>Metazoa</taxon>
        <taxon>Ecdysozoa</taxon>
        <taxon>Arthropoda</taxon>
        <taxon>Hexapoda</taxon>
        <taxon>Insecta</taxon>
        <taxon>Pterygota</taxon>
        <taxon>Neoptera</taxon>
        <taxon>Endopterygota</taxon>
        <taxon>Coleoptera</taxon>
        <taxon>Polyphaga</taxon>
        <taxon>Cucujiformia</taxon>
        <taxon>Chrysomeloidea</taxon>
        <taxon>Chrysomelidae</taxon>
        <taxon>Galerucinae</taxon>
        <taxon>Alticini</taxon>
        <taxon>Psylliodes</taxon>
    </lineage>
</organism>
<evidence type="ECO:0000259" key="6">
    <source>
        <dbReference type="PROSITE" id="PS51034"/>
    </source>
</evidence>
<dbReference type="OrthoDB" id="4405280at2759"/>
<feature type="domain" description="EGF-like" evidence="5">
    <location>
        <begin position="3004"/>
        <end position="3043"/>
    </location>
</feature>
<dbReference type="InterPro" id="IPR048407">
    <property type="entry name" value="Dumpy_DPY"/>
</dbReference>
<keyword evidence="4" id="KW-0812">Transmembrane</keyword>
<dbReference type="SMART" id="SM00179">
    <property type="entry name" value="EGF_CA"/>
    <property type="match status" value="16"/>
</dbReference>
<feature type="domain" description="EGF-like" evidence="5">
    <location>
        <begin position="2688"/>
        <end position="2726"/>
    </location>
</feature>
<feature type="domain" description="EGF-like" evidence="5">
    <location>
        <begin position="854"/>
        <end position="891"/>
    </location>
</feature>
<feature type="disulfide bond" evidence="2">
    <location>
        <begin position="2750"/>
        <end position="2760"/>
    </location>
</feature>
<dbReference type="PROSITE" id="PS51034">
    <property type="entry name" value="ZP_2"/>
    <property type="match status" value="1"/>
</dbReference>
<dbReference type="SMART" id="SM00241">
    <property type="entry name" value="ZP"/>
    <property type="match status" value="1"/>
</dbReference>
<name>A0A9P0CEL2_9CUCU</name>
<feature type="region of interest" description="Disordered" evidence="3">
    <location>
        <begin position="5397"/>
        <end position="5426"/>
    </location>
</feature>
<feature type="domain" description="EGF-like" evidence="5">
    <location>
        <begin position="2262"/>
        <end position="2300"/>
    </location>
</feature>
<feature type="domain" description="ZP" evidence="6">
    <location>
        <begin position="5052"/>
        <end position="5292"/>
    </location>
</feature>
<feature type="domain" description="EGF-like" evidence="5">
    <location>
        <begin position="1000"/>
        <end position="1038"/>
    </location>
</feature>
<feature type="domain" description="EGF-like" evidence="5">
    <location>
        <begin position="1059"/>
        <end position="1096"/>
    </location>
</feature>
<dbReference type="SUPFAM" id="SSF90148">
    <property type="entry name" value="DPY module"/>
    <property type="match status" value="29"/>
</dbReference>
<feature type="disulfide bond" evidence="2">
    <location>
        <begin position="1062"/>
        <end position="1072"/>
    </location>
</feature>
<keyword evidence="2" id="KW-0245">EGF-like domain</keyword>
<dbReference type="InterPro" id="IPR001881">
    <property type="entry name" value="EGF-like_Ca-bd_dom"/>
</dbReference>
<evidence type="ECO:0000256" key="1">
    <source>
        <dbReference type="ARBA" id="ARBA00023157"/>
    </source>
</evidence>
<gene>
    <name evidence="7" type="ORF">PSYICH_LOCUS1469</name>
</gene>
<evidence type="ECO:0000256" key="4">
    <source>
        <dbReference type="SAM" id="Phobius"/>
    </source>
</evidence>
<dbReference type="SUPFAM" id="SSF57184">
    <property type="entry name" value="Growth factor receptor domain"/>
    <property type="match status" value="2"/>
</dbReference>
<feature type="domain" description="EGF-like" evidence="5">
    <location>
        <begin position="369"/>
        <end position="407"/>
    </location>
</feature>
<feature type="disulfide bond" evidence="2">
    <location>
        <begin position="1906"/>
        <end position="1916"/>
    </location>
</feature>
<feature type="domain" description="EGF-like" evidence="5">
    <location>
        <begin position="532"/>
        <end position="566"/>
    </location>
</feature>
<feature type="domain" description="EGF-like" evidence="5">
    <location>
        <begin position="6"/>
        <end position="43"/>
    </location>
</feature>
<dbReference type="InterPro" id="IPR009030">
    <property type="entry name" value="Growth_fac_rcpt_cys_sf"/>
</dbReference>
<feature type="domain" description="EGF-like" evidence="5">
    <location>
        <begin position="163"/>
        <end position="201"/>
    </location>
</feature>
<feature type="domain" description="EGF-like" evidence="5">
    <location>
        <begin position="222"/>
        <end position="256"/>
    </location>
</feature>
<feature type="domain" description="EGF-like" evidence="5">
    <location>
        <begin position="1738"/>
        <end position="1776"/>
    </location>
</feature>
<feature type="domain" description="EGF-like" evidence="5">
    <location>
        <begin position="3435"/>
        <end position="3473"/>
    </location>
</feature>
<feature type="transmembrane region" description="Helical" evidence="4">
    <location>
        <begin position="5361"/>
        <end position="5389"/>
    </location>
</feature>
<dbReference type="PROSITE" id="PS50026">
    <property type="entry name" value="EGF_3"/>
    <property type="match status" value="39"/>
</dbReference>
<dbReference type="PROSITE" id="PS01186">
    <property type="entry name" value="EGF_2"/>
    <property type="match status" value="34"/>
</dbReference>
<keyword evidence="4" id="KW-1133">Transmembrane helix</keyword>
<feature type="domain" description="EGF-like" evidence="5">
    <location>
        <begin position="4465"/>
        <end position="4504"/>
    </location>
</feature>
<feature type="disulfide bond" evidence="2">
    <location>
        <begin position="1487"/>
        <end position="1497"/>
    </location>
</feature>
<dbReference type="PANTHER" id="PTHR22963:SF39">
    <property type="entry name" value="DUMPY"/>
    <property type="match status" value="1"/>
</dbReference>
<dbReference type="InterPro" id="IPR003645">
    <property type="entry name" value="Fol_N"/>
</dbReference>
<evidence type="ECO:0000256" key="2">
    <source>
        <dbReference type="PROSITE-ProRule" id="PRU00076"/>
    </source>
</evidence>
<feature type="domain" description="EGF-like" evidence="5">
    <location>
        <begin position="1843"/>
        <end position="1882"/>
    </location>
</feature>
<feature type="domain" description="EGF-like" evidence="5">
    <location>
        <begin position="686"/>
        <end position="724"/>
    </location>
</feature>
<feature type="domain" description="EGF-like" evidence="5">
    <location>
        <begin position="2057"/>
        <end position="2095"/>
    </location>
</feature>
<dbReference type="Proteomes" id="UP001153636">
    <property type="component" value="Chromosome 10"/>
</dbReference>
<feature type="domain" description="EGF-like" evidence="5">
    <location>
        <begin position="2893"/>
        <end position="2931"/>
    </location>
</feature>
<feature type="domain" description="EGF-like" evidence="5">
    <location>
        <begin position="3495"/>
        <end position="3534"/>
    </location>
</feature>
<feature type="domain" description="EGF-like" evidence="5">
    <location>
        <begin position="2473"/>
        <end position="2512"/>
    </location>
</feature>
<feature type="domain" description="EGF-like" evidence="5">
    <location>
        <begin position="1425"/>
        <end position="1463"/>
    </location>
</feature>
<feature type="domain" description="EGF-like" evidence="5">
    <location>
        <begin position="1317"/>
        <end position="1355"/>
    </location>
</feature>
<feature type="domain" description="EGF-like" evidence="5">
    <location>
        <begin position="2580"/>
        <end position="2618"/>
    </location>
</feature>